<dbReference type="Pfam" id="PF02571">
    <property type="entry name" value="CbiJ"/>
    <property type="match status" value="1"/>
</dbReference>
<evidence type="ECO:0000256" key="1">
    <source>
        <dbReference type="ARBA" id="ARBA00004953"/>
    </source>
</evidence>
<dbReference type="GO" id="GO:0016491">
    <property type="term" value="F:oxidoreductase activity"/>
    <property type="evidence" value="ECO:0007669"/>
    <property type="project" value="UniProtKB-KW"/>
</dbReference>
<dbReference type="InterPro" id="IPR003723">
    <property type="entry name" value="Precorrin-6x_reduct"/>
</dbReference>
<dbReference type="EMBL" id="JAKGCU010000017">
    <property type="protein sequence ID" value="MCF3940069.1"/>
    <property type="molecule type" value="Genomic_DNA"/>
</dbReference>
<protein>
    <submittedName>
        <fullName evidence="4">Cobalt-precorrin-6A reductase</fullName>
        <ecNumber evidence="4">1.3.1.106</ecNumber>
    </submittedName>
</protein>
<dbReference type="PANTHER" id="PTHR36925">
    <property type="entry name" value="COBALT-PRECORRIN-6A REDUCTASE"/>
    <property type="match status" value="1"/>
</dbReference>
<name>A0ABS9DLF0_9ACTN</name>
<dbReference type="PANTHER" id="PTHR36925:SF1">
    <property type="entry name" value="COBALT-PRECORRIN-6A REDUCTASE"/>
    <property type="match status" value="1"/>
</dbReference>
<accession>A0ABS9DLF0</accession>
<comment type="caution">
    <text evidence="4">The sequence shown here is derived from an EMBL/GenBank/DDBJ whole genome shotgun (WGS) entry which is preliminary data.</text>
</comment>
<comment type="pathway">
    <text evidence="1">Cofactor biosynthesis; adenosylcobalamin biosynthesis.</text>
</comment>
<dbReference type="RefSeq" id="WP_235724798.1">
    <property type="nucleotide sequence ID" value="NZ_JAKGCU010000017.1"/>
</dbReference>
<dbReference type="Proteomes" id="UP001108089">
    <property type="component" value="Unassembled WGS sequence"/>
</dbReference>
<evidence type="ECO:0000313" key="4">
    <source>
        <dbReference type="EMBL" id="MCF3940069.1"/>
    </source>
</evidence>
<sequence length="266" mass="28067">MADRPVLLLGGTAEARSLAADLHAAGIPVVSSLAGRVRDPRLPVGPVRIGGFGGVEGLVGWLREHDVAAVVDATHPFARTMSEHAAGAAEQLGTPLLRLRRPAWQPSESDRWEQVADIGEAARAVADRTVAHLAGVDPSGMDSAGRRLRVLLTTGRQDVGVFADNADAWFLIRVVDPPTCPLPPRHQIVRSRGPYDLSGELTLLRENSIDVLVAKNSGGDLTRAKLTAAAELGVPVVMVQRPPEPALGTAVHTAAAAKEWIAHLNA</sequence>
<keyword evidence="3 4" id="KW-0560">Oxidoreductase</keyword>
<evidence type="ECO:0000256" key="2">
    <source>
        <dbReference type="ARBA" id="ARBA00022573"/>
    </source>
</evidence>
<dbReference type="NCBIfam" id="NF005968">
    <property type="entry name" value="PRK08057.1-2"/>
    <property type="match status" value="1"/>
</dbReference>
<proteinExistence type="predicted"/>
<evidence type="ECO:0000313" key="5">
    <source>
        <dbReference type="Proteomes" id="UP001108089"/>
    </source>
</evidence>
<evidence type="ECO:0000256" key="3">
    <source>
        <dbReference type="ARBA" id="ARBA00023002"/>
    </source>
</evidence>
<dbReference type="PROSITE" id="PS51014">
    <property type="entry name" value="COBK_CBIJ"/>
    <property type="match status" value="1"/>
</dbReference>
<dbReference type="EC" id="1.3.1.106" evidence="4"/>
<keyword evidence="2" id="KW-0169">Cobalamin biosynthesis</keyword>
<dbReference type="NCBIfam" id="TIGR00715">
    <property type="entry name" value="precor6x_red"/>
    <property type="match status" value="1"/>
</dbReference>
<organism evidence="4 5">
    <name type="scientific">Gordonia tangerina</name>
    <dbReference type="NCBI Taxonomy" id="2911060"/>
    <lineage>
        <taxon>Bacteria</taxon>
        <taxon>Bacillati</taxon>
        <taxon>Actinomycetota</taxon>
        <taxon>Actinomycetes</taxon>
        <taxon>Mycobacteriales</taxon>
        <taxon>Gordoniaceae</taxon>
        <taxon>Gordonia</taxon>
    </lineage>
</organism>
<gene>
    <name evidence="4" type="ORF">L1892_16970</name>
</gene>
<reference evidence="4" key="1">
    <citation type="submission" date="2022-01" db="EMBL/GenBank/DDBJ databases">
        <title>Gordonia xiamenensis sp. nov., isolated from surface seawater in Xiamen.</title>
        <authorList>
            <person name="He Y.F."/>
        </authorList>
    </citation>
    <scope>NUCLEOTIDE SEQUENCE</scope>
    <source>
        <strain evidence="4">GW1C4-4</strain>
    </source>
</reference>
<keyword evidence="5" id="KW-1185">Reference proteome</keyword>